<sequence length="223" mass="24070">MRISDFRIHSIAMADPPLRSSYGLHQPYALRNVIELESDDGVIGIAETYGGDQPAKALESIRGQVVGACPYRLTGDLSPMVEGGASGLERSQTYNVPGENLLDAAARTYSAIETACLDLIGKSVGKPVCDLIGGRVRAKVPFSAYPFYKHAGGGGEGDDLRDDEYGEALSPEALVKQVQQMRDRYGFGSIKFKGGVLEPETEVETLRQLREVLGQAVPLRIDP</sequence>
<feature type="domain" description="Mandelate racemase/muconate lactonizing enzyme N-terminal" evidence="1">
    <location>
        <begin position="33"/>
        <end position="133"/>
    </location>
</feature>
<dbReference type="InterPro" id="IPR036849">
    <property type="entry name" value="Enolase-like_C_sf"/>
</dbReference>
<protein>
    <submittedName>
        <fullName evidence="3">Uncharacterized protein</fullName>
    </submittedName>
</protein>
<dbReference type="EMBL" id="UINC01101170">
    <property type="protein sequence ID" value="SVC61773.1"/>
    <property type="molecule type" value="Genomic_DNA"/>
</dbReference>
<dbReference type="PANTHER" id="PTHR48080:SF4">
    <property type="entry name" value="GLUCARATE DEHYDRATASE"/>
    <property type="match status" value="1"/>
</dbReference>
<gene>
    <name evidence="3" type="ORF">METZ01_LOCUS314627</name>
</gene>
<organism evidence="3">
    <name type="scientific">marine metagenome</name>
    <dbReference type="NCBI Taxonomy" id="408172"/>
    <lineage>
        <taxon>unclassified sequences</taxon>
        <taxon>metagenomes</taxon>
        <taxon>ecological metagenomes</taxon>
    </lineage>
</organism>
<dbReference type="InterPro" id="IPR029017">
    <property type="entry name" value="Enolase-like_N"/>
</dbReference>
<evidence type="ECO:0000259" key="1">
    <source>
        <dbReference type="Pfam" id="PF02746"/>
    </source>
</evidence>
<dbReference type="SUPFAM" id="SSF51604">
    <property type="entry name" value="Enolase C-terminal domain-like"/>
    <property type="match status" value="1"/>
</dbReference>
<dbReference type="Gene3D" id="3.30.390.10">
    <property type="entry name" value="Enolase-like, N-terminal domain"/>
    <property type="match status" value="1"/>
</dbReference>
<evidence type="ECO:0000259" key="2">
    <source>
        <dbReference type="Pfam" id="PF13378"/>
    </source>
</evidence>
<dbReference type="Gene3D" id="3.20.20.120">
    <property type="entry name" value="Enolase-like C-terminal domain"/>
    <property type="match status" value="1"/>
</dbReference>
<dbReference type="Pfam" id="PF13378">
    <property type="entry name" value="MR_MLE_C"/>
    <property type="match status" value="1"/>
</dbReference>
<dbReference type="InterPro" id="IPR013341">
    <property type="entry name" value="Mandelate_racemase_N_dom"/>
</dbReference>
<feature type="non-terminal residue" evidence="3">
    <location>
        <position position="223"/>
    </location>
</feature>
<accession>A0A382NKN7</accession>
<dbReference type="InterPro" id="IPR029065">
    <property type="entry name" value="Enolase_C-like"/>
</dbReference>
<name>A0A382NKN7_9ZZZZ</name>
<dbReference type="Pfam" id="PF02746">
    <property type="entry name" value="MR_MLE_N"/>
    <property type="match status" value="1"/>
</dbReference>
<evidence type="ECO:0000313" key="3">
    <source>
        <dbReference type="EMBL" id="SVC61773.1"/>
    </source>
</evidence>
<dbReference type="InterPro" id="IPR034593">
    <property type="entry name" value="DgoD-like"/>
</dbReference>
<dbReference type="SUPFAM" id="SSF54826">
    <property type="entry name" value="Enolase N-terminal domain-like"/>
    <property type="match status" value="1"/>
</dbReference>
<dbReference type="AlphaFoldDB" id="A0A382NKN7"/>
<feature type="domain" description="Enolase C-terminal" evidence="2">
    <location>
        <begin position="174"/>
        <end position="222"/>
    </location>
</feature>
<reference evidence="3" key="1">
    <citation type="submission" date="2018-05" db="EMBL/GenBank/DDBJ databases">
        <authorList>
            <person name="Lanie J.A."/>
            <person name="Ng W.-L."/>
            <person name="Kazmierczak K.M."/>
            <person name="Andrzejewski T.M."/>
            <person name="Davidsen T.M."/>
            <person name="Wayne K.J."/>
            <person name="Tettelin H."/>
            <person name="Glass J.I."/>
            <person name="Rusch D."/>
            <person name="Podicherti R."/>
            <person name="Tsui H.-C.T."/>
            <person name="Winkler M.E."/>
        </authorList>
    </citation>
    <scope>NUCLEOTIDE SEQUENCE</scope>
</reference>
<dbReference type="PANTHER" id="PTHR48080">
    <property type="entry name" value="D-GALACTONATE DEHYDRATASE-RELATED"/>
    <property type="match status" value="1"/>
</dbReference>
<proteinExistence type="predicted"/>